<sequence>MRHTTPINHLLLTLLTLPLNTLAKTDLAGCTSTLLSGSITWYIPSSGEICSLLDCGGGRAPPKSTVPGCPLYQGTATYSPQYLNWLPQETTTLMGLPEGNSVLGAGFSSGTVVWESWSIKTYVPESSVRSLDSGTTDGRVGTVTDMAPVATNDIFTTPVVAGSTATGLSSGNAMSKSSVTGSGTAPESTGNAVLGVRLGWEGLGVMVGAIGLGLL</sequence>
<evidence type="ECO:0008006" key="5">
    <source>
        <dbReference type="Google" id="ProtNLM"/>
    </source>
</evidence>
<proteinExistence type="predicted"/>
<evidence type="ECO:0000256" key="1">
    <source>
        <dbReference type="SAM" id="MobiDB-lite"/>
    </source>
</evidence>
<evidence type="ECO:0000313" key="4">
    <source>
        <dbReference type="Proteomes" id="UP000799779"/>
    </source>
</evidence>
<protein>
    <recommendedName>
        <fullName evidence="5">Lytic polysaccharide monooxygenase</fullName>
    </recommendedName>
</protein>
<dbReference type="AlphaFoldDB" id="A0A6A5WVK1"/>
<dbReference type="Proteomes" id="UP000799779">
    <property type="component" value="Unassembled WGS sequence"/>
</dbReference>
<feature type="region of interest" description="Disordered" evidence="1">
    <location>
        <begin position="166"/>
        <end position="190"/>
    </location>
</feature>
<keyword evidence="2" id="KW-0732">Signal</keyword>
<keyword evidence="4" id="KW-1185">Reference proteome</keyword>
<evidence type="ECO:0000313" key="3">
    <source>
        <dbReference type="EMBL" id="KAF2001646.1"/>
    </source>
</evidence>
<gene>
    <name evidence="3" type="ORF">P154DRAFT_521683</name>
</gene>
<name>A0A6A5WVK1_9PLEO</name>
<reference evidence="3" key="1">
    <citation type="journal article" date="2020" name="Stud. Mycol.">
        <title>101 Dothideomycetes genomes: a test case for predicting lifestyles and emergence of pathogens.</title>
        <authorList>
            <person name="Haridas S."/>
            <person name="Albert R."/>
            <person name="Binder M."/>
            <person name="Bloem J."/>
            <person name="Labutti K."/>
            <person name="Salamov A."/>
            <person name="Andreopoulos B."/>
            <person name="Baker S."/>
            <person name="Barry K."/>
            <person name="Bills G."/>
            <person name="Bluhm B."/>
            <person name="Cannon C."/>
            <person name="Castanera R."/>
            <person name="Culley D."/>
            <person name="Daum C."/>
            <person name="Ezra D."/>
            <person name="Gonzalez J."/>
            <person name="Henrissat B."/>
            <person name="Kuo A."/>
            <person name="Liang C."/>
            <person name="Lipzen A."/>
            <person name="Lutzoni F."/>
            <person name="Magnuson J."/>
            <person name="Mondo S."/>
            <person name="Nolan M."/>
            <person name="Ohm R."/>
            <person name="Pangilinan J."/>
            <person name="Park H.-J."/>
            <person name="Ramirez L."/>
            <person name="Alfaro M."/>
            <person name="Sun H."/>
            <person name="Tritt A."/>
            <person name="Yoshinaga Y."/>
            <person name="Zwiers L.-H."/>
            <person name="Turgeon B."/>
            <person name="Goodwin S."/>
            <person name="Spatafora J."/>
            <person name="Crous P."/>
            <person name="Grigoriev I."/>
        </authorList>
    </citation>
    <scope>NUCLEOTIDE SEQUENCE</scope>
    <source>
        <strain evidence="3">CBS 123094</strain>
    </source>
</reference>
<evidence type="ECO:0000256" key="2">
    <source>
        <dbReference type="SAM" id="SignalP"/>
    </source>
</evidence>
<accession>A0A6A5WVK1</accession>
<organism evidence="3 4">
    <name type="scientific">Amniculicola lignicola CBS 123094</name>
    <dbReference type="NCBI Taxonomy" id="1392246"/>
    <lineage>
        <taxon>Eukaryota</taxon>
        <taxon>Fungi</taxon>
        <taxon>Dikarya</taxon>
        <taxon>Ascomycota</taxon>
        <taxon>Pezizomycotina</taxon>
        <taxon>Dothideomycetes</taxon>
        <taxon>Pleosporomycetidae</taxon>
        <taxon>Pleosporales</taxon>
        <taxon>Amniculicolaceae</taxon>
        <taxon>Amniculicola</taxon>
    </lineage>
</organism>
<feature type="signal peptide" evidence="2">
    <location>
        <begin position="1"/>
        <end position="23"/>
    </location>
</feature>
<dbReference type="EMBL" id="ML977582">
    <property type="protein sequence ID" value="KAF2001646.1"/>
    <property type="molecule type" value="Genomic_DNA"/>
</dbReference>
<dbReference type="OrthoDB" id="3942074at2759"/>
<feature type="chain" id="PRO_5025516480" description="Lytic polysaccharide monooxygenase" evidence="2">
    <location>
        <begin position="24"/>
        <end position="215"/>
    </location>
</feature>